<reference evidence="14 15" key="2">
    <citation type="submission" date="2018-11" db="EMBL/GenBank/DDBJ databases">
        <authorList>
            <consortium name="Pathogen Informatics"/>
        </authorList>
    </citation>
    <scope>NUCLEOTIDE SEQUENCE [LARGE SCALE GENOMIC DNA]</scope>
    <source>
        <strain evidence="14 15">NST_G2</strain>
    </source>
</reference>
<dbReference type="Proteomes" id="UP000275846">
    <property type="component" value="Unassembled WGS sequence"/>
</dbReference>
<dbReference type="STRING" id="70667.A0A183T482"/>
<gene>
    <name evidence="14" type="ORF">SSLN_LOCUS11280</name>
</gene>
<dbReference type="Gene3D" id="3.40.630.30">
    <property type="match status" value="1"/>
</dbReference>
<evidence type="ECO:0000256" key="8">
    <source>
        <dbReference type="ARBA" id="ARBA00023242"/>
    </source>
</evidence>
<evidence type="ECO:0000256" key="12">
    <source>
        <dbReference type="SAM" id="MobiDB-lite"/>
    </source>
</evidence>
<evidence type="ECO:0000313" key="16">
    <source>
        <dbReference type="WBParaSite" id="SSLN_0001171101-mRNA-1"/>
    </source>
</evidence>
<evidence type="ECO:0000313" key="15">
    <source>
        <dbReference type="Proteomes" id="UP000275846"/>
    </source>
</evidence>
<protein>
    <recommendedName>
        <fullName evidence="5">N-alpha-acetyltransferase 40</fullName>
        <ecNumber evidence="4">2.3.1.257</ecNumber>
    </recommendedName>
</protein>
<dbReference type="InterPro" id="IPR039949">
    <property type="entry name" value="NAA40"/>
</dbReference>
<keyword evidence="6" id="KW-0963">Cytoplasm</keyword>
<comment type="catalytic activity">
    <reaction evidence="10">
        <text>N-terminal L-seryl-[histone H2A] + acetyl-CoA = N-terminal N(alpha)-acetyl-L-seryl-[histone H2A] + CoA + H(+)</text>
        <dbReference type="Rhea" id="RHEA:50600"/>
        <dbReference type="Rhea" id="RHEA-COMP:12742"/>
        <dbReference type="Rhea" id="RHEA-COMP:12744"/>
        <dbReference type="ChEBI" id="CHEBI:15378"/>
        <dbReference type="ChEBI" id="CHEBI:57287"/>
        <dbReference type="ChEBI" id="CHEBI:57288"/>
        <dbReference type="ChEBI" id="CHEBI:64738"/>
        <dbReference type="ChEBI" id="CHEBI:83690"/>
        <dbReference type="EC" id="2.3.1.257"/>
    </reaction>
</comment>
<dbReference type="InterPro" id="IPR016181">
    <property type="entry name" value="Acyl_CoA_acyltransferase"/>
</dbReference>
<dbReference type="GO" id="GO:0005634">
    <property type="term" value="C:nucleus"/>
    <property type="evidence" value="ECO:0007669"/>
    <property type="project" value="UniProtKB-SubCell"/>
</dbReference>
<dbReference type="Pfam" id="PF00583">
    <property type="entry name" value="Acetyltransf_1"/>
    <property type="match status" value="1"/>
</dbReference>
<organism evidence="16">
    <name type="scientific">Schistocephalus solidus</name>
    <name type="common">Tapeworm</name>
    <dbReference type="NCBI Taxonomy" id="70667"/>
    <lineage>
        <taxon>Eukaryota</taxon>
        <taxon>Metazoa</taxon>
        <taxon>Spiralia</taxon>
        <taxon>Lophotrochozoa</taxon>
        <taxon>Platyhelminthes</taxon>
        <taxon>Cestoda</taxon>
        <taxon>Eucestoda</taxon>
        <taxon>Diphyllobothriidea</taxon>
        <taxon>Diphyllobothriidae</taxon>
        <taxon>Schistocephalus</taxon>
    </lineage>
</organism>
<dbReference type="SUPFAM" id="SSF55729">
    <property type="entry name" value="Acyl-CoA N-acyltransferases (Nat)"/>
    <property type="match status" value="1"/>
</dbReference>
<dbReference type="EC" id="2.3.1.257" evidence="4"/>
<dbReference type="AlphaFoldDB" id="A0A183T482"/>
<comment type="similarity">
    <text evidence="3">Belongs to the acetyltransferase family. NAA40 subfamily.</text>
</comment>
<evidence type="ECO:0000256" key="2">
    <source>
        <dbReference type="ARBA" id="ARBA00004496"/>
    </source>
</evidence>
<dbReference type="InterPro" id="IPR000182">
    <property type="entry name" value="GNAT_dom"/>
</dbReference>
<accession>A0A183T482</accession>
<dbReference type="GO" id="GO:0005737">
    <property type="term" value="C:cytoplasm"/>
    <property type="evidence" value="ECO:0007669"/>
    <property type="project" value="UniProtKB-SubCell"/>
</dbReference>
<dbReference type="EMBL" id="UYSU01036415">
    <property type="protein sequence ID" value="VDL97665.1"/>
    <property type="molecule type" value="Genomic_DNA"/>
</dbReference>
<evidence type="ECO:0000256" key="10">
    <source>
        <dbReference type="ARBA" id="ARBA00047821"/>
    </source>
</evidence>
<evidence type="ECO:0000313" key="14">
    <source>
        <dbReference type="EMBL" id="VDL97665.1"/>
    </source>
</evidence>
<keyword evidence="9" id="KW-0012">Acyltransferase</keyword>
<evidence type="ECO:0000256" key="5">
    <source>
        <dbReference type="ARBA" id="ARBA00015043"/>
    </source>
</evidence>
<dbReference type="OrthoDB" id="424551at2759"/>
<evidence type="ECO:0000256" key="3">
    <source>
        <dbReference type="ARBA" id="ARBA00008870"/>
    </source>
</evidence>
<sequence length="237" mass="27337">MPSFRHKFERRASNPKKSVRESETIVDSANLMTADDLLANNNTSTNAQQLFDCCCYTFSVRCAKAVELSQTLQAELFSIFEHNMKDLYCKSSWGWDAEKKRKELFAPESRFLVCFFDRKKDTCTAGRHTPSQESPYPTGACGFVHFRFESDSHRAVLYCYEIQLLESARGVRLGHQLVDLLFEIAARTSMQRVMLTVFKFNTQAYNFFGRLGFKVDSTDPCKYGNYVDYSIMSRRVS</sequence>
<feature type="region of interest" description="Disordered" evidence="12">
    <location>
        <begin position="1"/>
        <end position="20"/>
    </location>
</feature>
<feature type="domain" description="N-acetyltransferase" evidence="13">
    <location>
        <begin position="74"/>
        <end position="237"/>
    </location>
</feature>
<keyword evidence="15" id="KW-1185">Reference proteome</keyword>
<reference evidence="16" key="1">
    <citation type="submission" date="2016-06" db="UniProtKB">
        <authorList>
            <consortium name="WormBaseParasite"/>
        </authorList>
    </citation>
    <scope>IDENTIFICATION</scope>
</reference>
<comment type="subcellular location">
    <subcellularLocation>
        <location evidence="2">Cytoplasm</location>
    </subcellularLocation>
    <subcellularLocation>
        <location evidence="1">Nucleus</location>
    </subcellularLocation>
</comment>
<evidence type="ECO:0000256" key="4">
    <source>
        <dbReference type="ARBA" id="ARBA00012950"/>
    </source>
</evidence>
<dbReference type="PROSITE" id="PS51186">
    <property type="entry name" value="GNAT"/>
    <property type="match status" value="1"/>
</dbReference>
<evidence type="ECO:0000256" key="1">
    <source>
        <dbReference type="ARBA" id="ARBA00004123"/>
    </source>
</evidence>
<dbReference type="PANTHER" id="PTHR20531">
    <property type="entry name" value="N-ALPHA-ACETYLTRANSFERASE 40"/>
    <property type="match status" value="1"/>
</dbReference>
<evidence type="ECO:0000259" key="13">
    <source>
        <dbReference type="PROSITE" id="PS51186"/>
    </source>
</evidence>
<comment type="catalytic activity">
    <reaction evidence="11">
        <text>N-terminal L-seryl-[histone H4] + acetyl-CoA = N-terminal N(alpha)-acetyl-L-seryl-[histone H4] + CoA + H(+)</text>
        <dbReference type="Rhea" id="RHEA:50596"/>
        <dbReference type="Rhea" id="RHEA-COMP:12740"/>
        <dbReference type="Rhea" id="RHEA-COMP:12743"/>
        <dbReference type="ChEBI" id="CHEBI:15378"/>
        <dbReference type="ChEBI" id="CHEBI:57287"/>
        <dbReference type="ChEBI" id="CHEBI:57288"/>
        <dbReference type="ChEBI" id="CHEBI:64738"/>
        <dbReference type="ChEBI" id="CHEBI:83690"/>
        <dbReference type="EC" id="2.3.1.257"/>
    </reaction>
</comment>
<evidence type="ECO:0000256" key="9">
    <source>
        <dbReference type="ARBA" id="ARBA00023315"/>
    </source>
</evidence>
<dbReference type="GO" id="GO:1990189">
    <property type="term" value="F:protein N-terminal-serine acetyltransferase activity"/>
    <property type="evidence" value="ECO:0007669"/>
    <property type="project" value="UniProtKB-EC"/>
</dbReference>
<evidence type="ECO:0000256" key="11">
    <source>
        <dbReference type="ARBA" id="ARBA00049524"/>
    </source>
</evidence>
<dbReference type="GO" id="GO:0043998">
    <property type="term" value="F:histone H2A acetyltransferase activity"/>
    <property type="evidence" value="ECO:0007669"/>
    <property type="project" value="InterPro"/>
</dbReference>
<name>A0A183T482_SCHSO</name>
<dbReference type="WBParaSite" id="SSLN_0001171101-mRNA-1">
    <property type="protein sequence ID" value="SSLN_0001171101-mRNA-1"/>
    <property type="gene ID" value="SSLN_0001171101"/>
</dbReference>
<dbReference type="PANTHER" id="PTHR20531:SF1">
    <property type="entry name" value="N-ALPHA-ACETYLTRANSFERASE 40"/>
    <property type="match status" value="1"/>
</dbReference>
<keyword evidence="7" id="KW-0808">Transferase</keyword>
<evidence type="ECO:0000256" key="7">
    <source>
        <dbReference type="ARBA" id="ARBA00022679"/>
    </source>
</evidence>
<keyword evidence="8" id="KW-0539">Nucleus</keyword>
<proteinExistence type="inferred from homology"/>
<dbReference type="GO" id="GO:0010485">
    <property type="term" value="F:histone H4 acetyltransferase activity"/>
    <property type="evidence" value="ECO:0007669"/>
    <property type="project" value="InterPro"/>
</dbReference>
<evidence type="ECO:0000256" key="6">
    <source>
        <dbReference type="ARBA" id="ARBA00022490"/>
    </source>
</evidence>